<sequence>MPEYPVQLHIIEKKDLTAVDKVQAAIDEIYGKGLTEVKEDASKFVVKTIMAHPENLLAREVDQSERGRMCVS</sequence>
<dbReference type="Proteomes" id="UP000287972">
    <property type="component" value="Unassembled WGS sequence"/>
</dbReference>
<dbReference type="EMBL" id="NKCL01000446">
    <property type="protein sequence ID" value="RSL70388.1"/>
    <property type="molecule type" value="Genomic_DNA"/>
</dbReference>
<evidence type="ECO:0000313" key="1">
    <source>
        <dbReference type="EMBL" id="RSL70388.1"/>
    </source>
</evidence>
<organism evidence="1 2">
    <name type="scientific">Fusarium floridanum</name>
    <dbReference type="NCBI Taxonomy" id="1325733"/>
    <lineage>
        <taxon>Eukaryota</taxon>
        <taxon>Fungi</taxon>
        <taxon>Dikarya</taxon>
        <taxon>Ascomycota</taxon>
        <taxon>Pezizomycotina</taxon>
        <taxon>Sordariomycetes</taxon>
        <taxon>Hypocreomycetidae</taxon>
        <taxon>Hypocreales</taxon>
        <taxon>Nectriaceae</taxon>
        <taxon>Fusarium</taxon>
        <taxon>Fusarium solani species complex</taxon>
    </lineage>
</organism>
<accession>A0A428QYV3</accession>
<protein>
    <submittedName>
        <fullName evidence="1">Uncharacterized protein</fullName>
    </submittedName>
</protein>
<dbReference type="AlphaFoldDB" id="A0A428QYV3"/>
<proteinExistence type="predicted"/>
<gene>
    <name evidence="1" type="ORF">CEP51_012207</name>
</gene>
<comment type="caution">
    <text evidence="1">The sequence shown here is derived from an EMBL/GenBank/DDBJ whole genome shotgun (WGS) entry which is preliminary data.</text>
</comment>
<keyword evidence="2" id="KW-1185">Reference proteome</keyword>
<reference evidence="1 2" key="1">
    <citation type="submission" date="2017-06" db="EMBL/GenBank/DDBJ databases">
        <title>Comparative genomic analysis of Ambrosia Fusariam Clade fungi.</title>
        <authorList>
            <person name="Stajich J.E."/>
            <person name="Carrillo J."/>
            <person name="Kijimoto T."/>
            <person name="Eskalen A."/>
            <person name="O'Donnell K."/>
            <person name="Kasson M."/>
        </authorList>
    </citation>
    <scope>NUCLEOTIDE SEQUENCE [LARGE SCALE GENOMIC DNA]</scope>
    <source>
        <strain evidence="1 2">NRRL62606</strain>
    </source>
</reference>
<evidence type="ECO:0000313" key="2">
    <source>
        <dbReference type="Proteomes" id="UP000287972"/>
    </source>
</evidence>
<name>A0A428QYV3_9HYPO</name>